<dbReference type="PANTHER" id="PTHR46880">
    <property type="entry name" value="RAS-ASSOCIATING DOMAIN-CONTAINING PROTEIN"/>
    <property type="match status" value="1"/>
</dbReference>
<dbReference type="AlphaFoldDB" id="A0AAV2KBQ2"/>
<evidence type="ECO:0000256" key="1">
    <source>
        <dbReference type="SAM" id="MobiDB-lite"/>
    </source>
</evidence>
<dbReference type="PANTHER" id="PTHR46880:SF8">
    <property type="entry name" value="E3 SUMO-PROTEIN LIGASE KIAA1586"/>
    <property type="match status" value="1"/>
</dbReference>
<feature type="region of interest" description="Disordered" evidence="1">
    <location>
        <begin position="191"/>
        <end position="221"/>
    </location>
</feature>
<accession>A0AAV2KBQ2</accession>
<evidence type="ECO:0000313" key="3">
    <source>
        <dbReference type="Proteomes" id="UP001497482"/>
    </source>
</evidence>
<keyword evidence="3" id="KW-1185">Reference proteome</keyword>
<gene>
    <name evidence="2" type="ORF">KC01_LOCUS16060</name>
</gene>
<evidence type="ECO:0008006" key="4">
    <source>
        <dbReference type="Google" id="ProtNLM"/>
    </source>
</evidence>
<sequence>MEDLANLLDEDTLSFRPLNKVRWLSRHQAVNAVLRNYTVLQEFYKRELTENRDPVAKYCYKKLSDSKFNVTVTALGDVLGELAQLCLTLQRRNLTVMEGHCFARAKIEKLRSQCLREKDVQWSDRVKEAMATSTAYDRNTARPQLDLSQAKAGLFPWPQQDSSHAKAELFPWPKQDSSHGQSRTLPMAKAGLFPWPKQDSSHGQSRTLPMPKQDSSHGQSRTLPMAKAGLFPCQSRTLPMATAGLFP</sequence>
<dbReference type="EMBL" id="OZ035839">
    <property type="protein sequence ID" value="CAL1585893.1"/>
    <property type="molecule type" value="Genomic_DNA"/>
</dbReference>
<protein>
    <recommendedName>
        <fullName evidence="4">Gag protein</fullName>
    </recommendedName>
</protein>
<reference evidence="2 3" key="1">
    <citation type="submission" date="2024-04" db="EMBL/GenBank/DDBJ databases">
        <authorList>
            <person name="Waldvogel A.-M."/>
            <person name="Schoenle A."/>
        </authorList>
    </citation>
    <scope>NUCLEOTIDE SEQUENCE [LARGE SCALE GENOMIC DNA]</scope>
</reference>
<evidence type="ECO:0000313" key="2">
    <source>
        <dbReference type="EMBL" id="CAL1585893.1"/>
    </source>
</evidence>
<name>A0AAV2KBQ2_KNICA</name>
<organism evidence="2 3">
    <name type="scientific">Knipowitschia caucasica</name>
    <name type="common">Caucasian dwarf goby</name>
    <name type="synonym">Pomatoschistus caucasicus</name>
    <dbReference type="NCBI Taxonomy" id="637954"/>
    <lineage>
        <taxon>Eukaryota</taxon>
        <taxon>Metazoa</taxon>
        <taxon>Chordata</taxon>
        <taxon>Craniata</taxon>
        <taxon>Vertebrata</taxon>
        <taxon>Euteleostomi</taxon>
        <taxon>Actinopterygii</taxon>
        <taxon>Neopterygii</taxon>
        <taxon>Teleostei</taxon>
        <taxon>Neoteleostei</taxon>
        <taxon>Acanthomorphata</taxon>
        <taxon>Gobiaria</taxon>
        <taxon>Gobiiformes</taxon>
        <taxon>Gobioidei</taxon>
        <taxon>Gobiidae</taxon>
        <taxon>Gobiinae</taxon>
        <taxon>Knipowitschia</taxon>
    </lineage>
</organism>
<dbReference type="Proteomes" id="UP001497482">
    <property type="component" value="Chromosome 17"/>
</dbReference>
<proteinExistence type="predicted"/>